<gene>
    <name evidence="2" type="ORF">GCM10025870_31010</name>
</gene>
<feature type="region of interest" description="Disordered" evidence="1">
    <location>
        <begin position="1"/>
        <end position="23"/>
    </location>
</feature>
<dbReference type="EMBL" id="AP027734">
    <property type="protein sequence ID" value="BDZ56028.1"/>
    <property type="molecule type" value="Genomic_DNA"/>
</dbReference>
<feature type="compositionally biased region" description="Basic and acidic residues" evidence="1">
    <location>
        <begin position="10"/>
        <end position="20"/>
    </location>
</feature>
<evidence type="ECO:0000313" key="3">
    <source>
        <dbReference type="Proteomes" id="UP001321477"/>
    </source>
</evidence>
<proteinExistence type="predicted"/>
<dbReference type="Proteomes" id="UP001321477">
    <property type="component" value="Chromosome"/>
</dbReference>
<sequence length="88" mass="9306">MRAMTRRRHEVVEQEPRVPGDDPYADYLAWKAERDAEAAALAATEGGADAGDGTVSADASGDSDDAAVRGGWLRRITALGHVNAARGR</sequence>
<accession>A0ABM8H5M6</accession>
<evidence type="ECO:0000256" key="1">
    <source>
        <dbReference type="SAM" id="MobiDB-lite"/>
    </source>
</evidence>
<name>A0ABM8H5M6_9MICO</name>
<keyword evidence="3" id="KW-1185">Reference proteome</keyword>
<feature type="compositionally biased region" description="Low complexity" evidence="1">
    <location>
        <begin position="44"/>
        <end position="60"/>
    </location>
</feature>
<protein>
    <submittedName>
        <fullName evidence="2">Uncharacterized protein</fullName>
    </submittedName>
</protein>
<reference evidence="3" key="1">
    <citation type="journal article" date="2019" name="Int. J. Syst. Evol. Microbiol.">
        <title>The Global Catalogue of Microorganisms (GCM) 10K type strain sequencing project: providing services to taxonomists for standard genome sequencing and annotation.</title>
        <authorList>
            <consortium name="The Broad Institute Genomics Platform"/>
            <consortium name="The Broad Institute Genome Sequencing Center for Infectious Disease"/>
            <person name="Wu L."/>
            <person name="Ma J."/>
        </authorList>
    </citation>
    <scope>NUCLEOTIDE SEQUENCE [LARGE SCALE GENOMIC DNA]</scope>
    <source>
        <strain evidence="3">NBRC 109019</strain>
    </source>
</reference>
<feature type="region of interest" description="Disordered" evidence="1">
    <location>
        <begin position="44"/>
        <end position="64"/>
    </location>
</feature>
<organism evidence="2 3">
    <name type="scientific">Agromyces marinus</name>
    <dbReference type="NCBI Taxonomy" id="1389020"/>
    <lineage>
        <taxon>Bacteria</taxon>
        <taxon>Bacillati</taxon>
        <taxon>Actinomycetota</taxon>
        <taxon>Actinomycetes</taxon>
        <taxon>Micrococcales</taxon>
        <taxon>Microbacteriaceae</taxon>
        <taxon>Agromyces</taxon>
    </lineage>
</organism>
<evidence type="ECO:0000313" key="2">
    <source>
        <dbReference type="EMBL" id="BDZ56028.1"/>
    </source>
</evidence>